<dbReference type="EMBL" id="KY612839">
    <property type="protein sequence ID" value="ARM71025.1"/>
    <property type="molecule type" value="Genomic_DNA"/>
</dbReference>
<organism evidence="1 2">
    <name type="scientific">Vibrio phage pVco-5</name>
    <dbReference type="NCBI Taxonomy" id="1965485"/>
    <lineage>
        <taxon>Viruses</taxon>
        <taxon>Duplodnaviria</taxon>
        <taxon>Heunggongvirae</taxon>
        <taxon>Uroviricota</taxon>
        <taxon>Caudoviricetes</taxon>
        <taxon>Schitoviridae</taxon>
        <taxon>Vicoquintavirus</taxon>
        <taxon>Vicoquintavirus Pvco5</taxon>
    </lineage>
</organism>
<keyword evidence="2" id="KW-1185">Reference proteome</keyword>
<evidence type="ECO:0000313" key="2">
    <source>
        <dbReference type="Proteomes" id="UP000225564"/>
    </source>
</evidence>
<sequence>MFTEAIQQARTAVQKGLTHKQYVGEAKQSTLIEYVETIILDEDAYNRLTTIMSKEYLK</sequence>
<proteinExistence type="predicted"/>
<accession>A0A1W6JUZ7</accession>
<gene>
    <name evidence="1" type="ORF">pVco5_037</name>
</gene>
<protein>
    <submittedName>
        <fullName evidence="1">Uncharacterized protein</fullName>
    </submittedName>
</protein>
<reference evidence="1 2" key="1">
    <citation type="submission" date="2017-02" db="EMBL/GenBank/DDBJ databases">
        <title>Comeplete genome sequence of Bacteriophage pVco-5, that infects Vibrio corallilyticus.</title>
        <authorList>
            <person name="Kim H.J."/>
            <person name="Park S.C."/>
        </authorList>
    </citation>
    <scope>NUCLEOTIDE SEQUENCE [LARGE SCALE GENOMIC DNA]</scope>
</reference>
<dbReference type="Proteomes" id="UP000225564">
    <property type="component" value="Segment"/>
</dbReference>
<name>A0A1W6JUZ7_9CAUD</name>
<evidence type="ECO:0000313" key="1">
    <source>
        <dbReference type="EMBL" id="ARM71025.1"/>
    </source>
</evidence>